<organism evidence="2">
    <name type="scientific">Tuwongella immobilis</name>
    <dbReference type="NCBI Taxonomy" id="692036"/>
    <lineage>
        <taxon>Bacteria</taxon>
        <taxon>Pseudomonadati</taxon>
        <taxon>Planctomycetota</taxon>
        <taxon>Planctomycetia</taxon>
        <taxon>Gemmatales</taxon>
        <taxon>Gemmataceae</taxon>
        <taxon>Tuwongella</taxon>
    </lineage>
</organism>
<evidence type="ECO:0000313" key="3">
    <source>
        <dbReference type="Proteomes" id="UP000464378"/>
    </source>
</evidence>
<dbReference type="Pfam" id="PF02151">
    <property type="entry name" value="UVR"/>
    <property type="match status" value="1"/>
</dbReference>
<dbReference type="InParanoid" id="A0A6C2YLS1"/>
<protein>
    <recommendedName>
        <fullName evidence="1">UVR domain-containing protein</fullName>
    </recommendedName>
</protein>
<reference evidence="2" key="1">
    <citation type="submission" date="2019-04" db="EMBL/GenBank/DDBJ databases">
        <authorList>
            <consortium name="Science for Life Laboratories"/>
        </authorList>
    </citation>
    <scope>NUCLEOTIDE SEQUENCE</scope>
    <source>
        <strain evidence="2">MBLW1</strain>
    </source>
</reference>
<sequence length="255" mass="29747">MAQDIDFVLKTWKFRPDSVLARLVTASDGREVLQLRLELGLMQLEVADRPDGQRPGGFPTYFAYLQDLASLAEQAGRRFVLDANQCDEADREFMQFYHRRICWMTLERFDRAVADAEHTLAFMDFVRDHSPNDEFTQAHEQYRSFVLFHWAQSKANAAQQREDWEAALDALRDGMERIHTFYRDHDREEEFEANLMVQQLQHQLASLRKRHGIPSTLEEQLAAAIAAEDYERAAQLRDAIKQRQSARRTEPDAEA</sequence>
<dbReference type="AlphaFoldDB" id="A0A6C2YLS1"/>
<dbReference type="InterPro" id="IPR001943">
    <property type="entry name" value="UVR_dom"/>
</dbReference>
<keyword evidence="3" id="KW-1185">Reference proteome</keyword>
<name>A0A6C2YLS1_9BACT</name>
<feature type="domain" description="UVR" evidence="1">
    <location>
        <begin position="216"/>
        <end position="241"/>
    </location>
</feature>
<proteinExistence type="predicted"/>
<dbReference type="Proteomes" id="UP000464378">
    <property type="component" value="Chromosome"/>
</dbReference>
<evidence type="ECO:0000313" key="2">
    <source>
        <dbReference type="EMBL" id="VIP02376.1"/>
    </source>
</evidence>
<accession>A0A6C2YLS1</accession>
<dbReference type="RefSeq" id="WP_162657558.1">
    <property type="nucleotide sequence ID" value="NZ_LR593887.1"/>
</dbReference>
<evidence type="ECO:0000259" key="1">
    <source>
        <dbReference type="Pfam" id="PF02151"/>
    </source>
</evidence>
<dbReference type="EMBL" id="LR586016">
    <property type="protein sequence ID" value="VIP02376.1"/>
    <property type="molecule type" value="Genomic_DNA"/>
</dbReference>
<dbReference type="EMBL" id="LR593887">
    <property type="protein sequence ID" value="VTS01214.1"/>
    <property type="molecule type" value="Genomic_DNA"/>
</dbReference>
<dbReference type="KEGG" id="tim:GMBLW1_15840"/>
<gene>
    <name evidence="2" type="ORF">GMBLW1_15840</name>
</gene>